<dbReference type="SUPFAM" id="SSF55811">
    <property type="entry name" value="Nudix"/>
    <property type="match status" value="1"/>
</dbReference>
<reference evidence="4 5" key="1">
    <citation type="journal article" date="2024" name="Science">
        <title>Giant polyketide synthase enzymes in the biosynthesis of giant marine polyether toxins.</title>
        <authorList>
            <person name="Fallon T.R."/>
            <person name="Shende V.V."/>
            <person name="Wierzbicki I.H."/>
            <person name="Pendleton A.L."/>
            <person name="Watervoot N.F."/>
            <person name="Auber R.P."/>
            <person name="Gonzalez D.J."/>
            <person name="Wisecaver J.H."/>
            <person name="Moore B.S."/>
        </authorList>
    </citation>
    <scope>NUCLEOTIDE SEQUENCE [LARGE SCALE GENOMIC DNA]</scope>
    <source>
        <strain evidence="4 5">12B1</strain>
    </source>
</reference>
<dbReference type="GO" id="GO:0016787">
    <property type="term" value="F:hydrolase activity"/>
    <property type="evidence" value="ECO:0007669"/>
    <property type="project" value="UniProtKB-KW"/>
</dbReference>
<organism evidence="4 5">
    <name type="scientific">Prymnesium parvum</name>
    <name type="common">Toxic golden alga</name>
    <dbReference type="NCBI Taxonomy" id="97485"/>
    <lineage>
        <taxon>Eukaryota</taxon>
        <taxon>Haptista</taxon>
        <taxon>Haptophyta</taxon>
        <taxon>Prymnesiophyceae</taxon>
        <taxon>Prymnesiales</taxon>
        <taxon>Prymnesiaceae</taxon>
        <taxon>Prymnesium</taxon>
    </lineage>
</organism>
<gene>
    <name evidence="4" type="ORF">AB1Y20_011248</name>
</gene>
<dbReference type="AlphaFoldDB" id="A0AB34IMN4"/>
<protein>
    <recommendedName>
        <fullName evidence="3">Nudix hydrolase domain-containing protein</fullName>
    </recommendedName>
</protein>
<dbReference type="PANTHER" id="PTHR16099:SF5">
    <property type="entry name" value="NUCLEOTIDE TRIPHOSPHATE DIPHOSPHATASE NUDT15"/>
    <property type="match status" value="1"/>
</dbReference>
<dbReference type="FunFam" id="3.90.79.10:FF:000060">
    <property type="entry name" value="Nudix hydrolase 1"/>
    <property type="match status" value="1"/>
</dbReference>
<evidence type="ECO:0000256" key="2">
    <source>
        <dbReference type="SAM" id="Phobius"/>
    </source>
</evidence>
<evidence type="ECO:0000259" key="3">
    <source>
        <dbReference type="PROSITE" id="PS51462"/>
    </source>
</evidence>
<dbReference type="CDD" id="cd04678">
    <property type="entry name" value="NUDIX_MTH2_Nudt15"/>
    <property type="match status" value="1"/>
</dbReference>
<dbReference type="PROSITE" id="PS51462">
    <property type="entry name" value="NUDIX"/>
    <property type="match status" value="1"/>
</dbReference>
<evidence type="ECO:0000313" key="5">
    <source>
        <dbReference type="Proteomes" id="UP001515480"/>
    </source>
</evidence>
<keyword evidence="2" id="KW-1133">Transmembrane helix</keyword>
<accession>A0AB34IMN4</accession>
<evidence type="ECO:0000256" key="1">
    <source>
        <dbReference type="ARBA" id="ARBA00022801"/>
    </source>
</evidence>
<evidence type="ECO:0000313" key="4">
    <source>
        <dbReference type="EMBL" id="KAL1503190.1"/>
    </source>
</evidence>
<feature type="transmembrane region" description="Helical" evidence="2">
    <location>
        <begin position="55"/>
        <end position="74"/>
    </location>
</feature>
<feature type="transmembrane region" description="Helical" evidence="2">
    <location>
        <begin position="155"/>
        <end position="177"/>
    </location>
</feature>
<dbReference type="PRINTS" id="PR00502">
    <property type="entry name" value="NUDIXFAMILY"/>
</dbReference>
<dbReference type="Proteomes" id="UP001515480">
    <property type="component" value="Unassembled WGS sequence"/>
</dbReference>
<dbReference type="InterPro" id="IPR020084">
    <property type="entry name" value="NUDIX_hydrolase_CS"/>
</dbReference>
<dbReference type="InterPro" id="IPR020476">
    <property type="entry name" value="Nudix_hydrolase"/>
</dbReference>
<dbReference type="Pfam" id="PF00293">
    <property type="entry name" value="NUDIX"/>
    <property type="match status" value="1"/>
</dbReference>
<feature type="transmembrane region" description="Helical" evidence="2">
    <location>
        <begin position="94"/>
        <end position="115"/>
    </location>
</feature>
<feature type="transmembrane region" description="Helical" evidence="2">
    <location>
        <begin position="249"/>
        <end position="268"/>
    </location>
</feature>
<comment type="caution">
    <text evidence="4">The sequence shown here is derived from an EMBL/GenBank/DDBJ whole genome shotgun (WGS) entry which is preliminary data.</text>
</comment>
<feature type="transmembrane region" description="Helical" evidence="2">
    <location>
        <begin position="280"/>
        <end position="301"/>
    </location>
</feature>
<keyword evidence="2" id="KW-0812">Transmembrane</keyword>
<proteinExistence type="predicted"/>
<dbReference type="EMBL" id="JBGBPQ010000022">
    <property type="protein sequence ID" value="KAL1503190.1"/>
    <property type="molecule type" value="Genomic_DNA"/>
</dbReference>
<keyword evidence="2" id="KW-0472">Membrane</keyword>
<sequence length="450" mass="46814">MPCVWPLCSPPPPPPPPPPTEVYAVLATGALLAAGACCVYLSASSRPLGSLSPPALTMLAFAVNVASVSLPGRFDSNLEDGVAPWPTLFAPAGFAFAIWGLIYLGEACGVAAVWLRRHDKPLQHAAAAASRGWLAACAAQALWCAAFRPWALSRLWLSAALLAVDALALLSSQRAFYAQPPPPRVPLALVGWPRSLHLGWLSAAALVNLNAFVGHAALGAPAALAAAALSLAAALAAALAYLRLGLRAAALAVAWALFGLSQGAAVGRDAAALGPAAVEGLSLAYLVGALVVLLCLPLAAAPPAAPRPQVRVGVGVIAQRQDGRLLMGERLGAHGANKMSFPGGHVEMGESWEQTALRELAEETGLAAPDATHVATTNDVMPGDNKHYVTFFMLVRLPAGAANPVNLEPEKCGGWSWYTWDEIKAIPEDRLFVPVVNLLASGYKPPLRFW</sequence>
<keyword evidence="1" id="KW-0378">Hydrolase</keyword>
<feature type="transmembrane region" description="Helical" evidence="2">
    <location>
        <begin position="22"/>
        <end position="43"/>
    </location>
</feature>
<feature type="domain" description="Nudix hydrolase" evidence="3">
    <location>
        <begin position="309"/>
        <end position="440"/>
    </location>
</feature>
<name>A0AB34IMN4_PRYPA</name>
<feature type="transmembrane region" description="Helical" evidence="2">
    <location>
        <begin position="224"/>
        <end position="242"/>
    </location>
</feature>
<dbReference type="Gene3D" id="3.90.79.10">
    <property type="entry name" value="Nucleoside Triphosphate Pyrophosphohydrolase"/>
    <property type="match status" value="1"/>
</dbReference>
<dbReference type="InterPro" id="IPR000086">
    <property type="entry name" value="NUDIX_hydrolase_dom"/>
</dbReference>
<dbReference type="InterPro" id="IPR015797">
    <property type="entry name" value="NUDIX_hydrolase-like_dom_sf"/>
</dbReference>
<keyword evidence="5" id="KW-1185">Reference proteome</keyword>
<dbReference type="PROSITE" id="PS00893">
    <property type="entry name" value="NUDIX_BOX"/>
    <property type="match status" value="1"/>
</dbReference>
<dbReference type="PANTHER" id="PTHR16099">
    <property type="entry name" value="8-OXO-DGTP DIPHOSPHATES NUDT15"/>
    <property type="match status" value="1"/>
</dbReference>